<accession>A0A0H3AV57</accession>
<name>A0A0H3AV57_RICRS</name>
<dbReference type="AlphaFoldDB" id="A0A0H3AV57"/>
<dbReference type="EMBL" id="CP000848">
    <property type="protein sequence ID" value="ABV76422.1"/>
    <property type="molecule type" value="Genomic_DNA"/>
</dbReference>
<proteinExistence type="predicted"/>
<reference evidence="2" key="1">
    <citation type="submission" date="2007-09" db="EMBL/GenBank/DDBJ databases">
        <title>Complete genome sequence of Rickettsia rickettsii.</title>
        <authorList>
            <person name="Madan A."/>
            <person name="Fahey J."/>
            <person name="Helton E."/>
            <person name="Ketteman M."/>
            <person name="Madan A."/>
            <person name="Rodrigues S."/>
            <person name="Sanchez A."/>
            <person name="Dasch G."/>
            <person name="Eremeeva M."/>
        </authorList>
    </citation>
    <scope>NUCLEOTIDE SEQUENCE [LARGE SCALE GENOMIC DNA]</scope>
    <source>
        <strain evidence="2">Sheila Smith</strain>
    </source>
</reference>
<organism evidence="1 2">
    <name type="scientific">Rickettsia rickettsii (strain Sheila Smith)</name>
    <dbReference type="NCBI Taxonomy" id="392021"/>
    <lineage>
        <taxon>Bacteria</taxon>
        <taxon>Pseudomonadati</taxon>
        <taxon>Pseudomonadota</taxon>
        <taxon>Alphaproteobacteria</taxon>
        <taxon>Rickettsiales</taxon>
        <taxon>Rickettsiaceae</taxon>
        <taxon>Rickettsieae</taxon>
        <taxon>Rickettsia</taxon>
        <taxon>spotted fever group</taxon>
    </lineage>
</organism>
<dbReference type="RefSeq" id="WP_012150995.1">
    <property type="nucleotide sequence ID" value="NC_009882.1"/>
</dbReference>
<protein>
    <submittedName>
        <fullName evidence="1">Uncharacterized protein</fullName>
    </submittedName>
</protein>
<dbReference type="GeneID" id="79937528"/>
<gene>
    <name evidence="1" type="ordered locus">A1G_04610</name>
</gene>
<dbReference type="KEGG" id="rri:A1G_04610"/>
<dbReference type="HOGENOM" id="CLU_2156430_0_0_5"/>
<evidence type="ECO:0000313" key="2">
    <source>
        <dbReference type="Proteomes" id="UP000006832"/>
    </source>
</evidence>
<evidence type="ECO:0000313" key="1">
    <source>
        <dbReference type="EMBL" id="ABV76422.1"/>
    </source>
</evidence>
<sequence>MHIIHSTRNKNSDTFQLDAAVKKLTDMAAICDTEIHYKFYTQDSYNNINENDNIHYHTGRIAEEFLLGLLKGETDEICGPHSFNDHEQHILEAKMGVMCILRFMYKHFVHQEETMIHL</sequence>
<dbReference type="Proteomes" id="UP000006832">
    <property type="component" value="Chromosome"/>
</dbReference>